<dbReference type="PANTHER" id="PTHR12802">
    <property type="entry name" value="SWI/SNF COMPLEX-RELATED"/>
    <property type="match status" value="1"/>
</dbReference>
<dbReference type="FunFam" id="1.10.10.10:FF:000020">
    <property type="entry name" value="SWI/SNF complex subunit SMARCC2 isoform c"/>
    <property type="match status" value="1"/>
</dbReference>
<dbReference type="InterPro" id="IPR032451">
    <property type="entry name" value="SMARCC_C"/>
</dbReference>
<protein>
    <submittedName>
        <fullName evidence="10">Chromatin/chromatin-binding, or -regulatory protein</fullName>
    </submittedName>
</protein>
<feature type="compositionally biased region" description="Polar residues" evidence="7">
    <location>
        <begin position="324"/>
        <end position="343"/>
    </location>
</feature>
<organism evidence="10 11">
    <name type="scientific">Lithospermum erythrorhizon</name>
    <name type="common">Purple gromwell</name>
    <name type="synonym">Lithospermum officinale var. erythrorhizon</name>
    <dbReference type="NCBI Taxonomy" id="34254"/>
    <lineage>
        <taxon>Eukaryota</taxon>
        <taxon>Viridiplantae</taxon>
        <taxon>Streptophyta</taxon>
        <taxon>Embryophyta</taxon>
        <taxon>Tracheophyta</taxon>
        <taxon>Spermatophyta</taxon>
        <taxon>Magnoliopsida</taxon>
        <taxon>eudicotyledons</taxon>
        <taxon>Gunneridae</taxon>
        <taxon>Pentapetalae</taxon>
        <taxon>asterids</taxon>
        <taxon>lamiids</taxon>
        <taxon>Boraginales</taxon>
        <taxon>Boraginaceae</taxon>
        <taxon>Boraginoideae</taxon>
        <taxon>Lithospermeae</taxon>
        <taxon>Lithospermum</taxon>
    </lineage>
</organism>
<dbReference type="Pfam" id="PF04433">
    <property type="entry name" value="SWIRM"/>
    <property type="match status" value="1"/>
</dbReference>
<feature type="compositionally biased region" description="Acidic residues" evidence="7">
    <location>
        <begin position="421"/>
        <end position="431"/>
    </location>
</feature>
<dbReference type="SMART" id="SM00717">
    <property type="entry name" value="SANT"/>
    <property type="match status" value="1"/>
</dbReference>
<name>A0AAV3RRE8_LITER</name>
<evidence type="ECO:0000259" key="9">
    <source>
        <dbReference type="PROSITE" id="PS51293"/>
    </source>
</evidence>
<dbReference type="Gene3D" id="1.10.10.60">
    <property type="entry name" value="Homeodomain-like"/>
    <property type="match status" value="1"/>
</dbReference>
<keyword evidence="1" id="KW-0217">Developmental protein</keyword>
<evidence type="ECO:0000313" key="10">
    <source>
        <dbReference type="EMBL" id="GAA0184044.1"/>
    </source>
</evidence>
<sequence>MEISQSAEAPELDLYTIPSYSNWFQWNTIHEIERLSLREFFDGTSVTRTPRIYKEYRDFIITKYRELPPPIDPYSKKRVLNFTDVRKSLVGDVSVLQKVFTFLEKWGLINFEYDSENEGESGNGGEKTAPLKEEVEEEVGKERVRVEEGAPYGVRVVAAPNSLKPVIPMPPLVEGMGQKTGGLRSGSFAGLGSYTDVYGGLLEGKGVECGSCKEMCGSGGSGFYECTKEDRSYIICEKCFKEEKYGENKGADDFKLVDSSSLEAVWSEAEISLLLESVLKHGDDWETVVESIKTKSKRECISKLLQLPFGDLMIGSVRRRESNGDATLVQQGDDTAPTGTQECLKTEDKDHKLNENQQNGDAETEDPPKKKQRSTPSPGASSLLKQVSHICGVVGPHITASAGEAAISALCFENQCPRELFDDDDDDNDDAEAVKESEPSSLNNTEQQSAQPADNSDSVKILSETESKSASPHKNVIPQTLRTRAATATALGAAAAHAKILADQEEREMEQLIATIIESQLKKMHEKGKYLAELKQMMDSQHKQMEEVEESLILERIDLLQRLFNAGLSRSKDLLAEPQPAGTT</sequence>
<accession>A0AAV3RRE8</accession>
<feature type="region of interest" description="Disordered" evidence="7">
    <location>
        <begin position="421"/>
        <end position="458"/>
    </location>
</feature>
<dbReference type="Pfam" id="PF00249">
    <property type="entry name" value="Myb_DNA-binding"/>
    <property type="match status" value="1"/>
</dbReference>
<feature type="domain" description="SANT" evidence="9">
    <location>
        <begin position="261"/>
        <end position="312"/>
    </location>
</feature>
<evidence type="ECO:0000256" key="7">
    <source>
        <dbReference type="SAM" id="MobiDB-lite"/>
    </source>
</evidence>
<keyword evidence="2" id="KW-0805">Transcription regulation</keyword>
<dbReference type="GO" id="GO:0005634">
    <property type="term" value="C:nucleus"/>
    <property type="evidence" value="ECO:0007669"/>
    <property type="project" value="UniProtKB-ARBA"/>
</dbReference>
<feature type="compositionally biased region" description="Basic and acidic residues" evidence="7">
    <location>
        <begin position="344"/>
        <end position="354"/>
    </location>
</feature>
<evidence type="ECO:0000256" key="5">
    <source>
        <dbReference type="ARBA" id="ARBA00023242"/>
    </source>
</evidence>
<dbReference type="InterPro" id="IPR036388">
    <property type="entry name" value="WH-like_DNA-bd_sf"/>
</dbReference>
<evidence type="ECO:0000259" key="8">
    <source>
        <dbReference type="PROSITE" id="PS50934"/>
    </source>
</evidence>
<dbReference type="PROSITE" id="PS50934">
    <property type="entry name" value="SWIRM"/>
    <property type="match status" value="1"/>
</dbReference>
<dbReference type="Proteomes" id="UP001454036">
    <property type="component" value="Unassembled WGS sequence"/>
</dbReference>
<feature type="domain" description="SWIRM" evidence="8">
    <location>
        <begin position="15"/>
        <end position="120"/>
    </location>
</feature>
<evidence type="ECO:0000256" key="2">
    <source>
        <dbReference type="ARBA" id="ARBA00023015"/>
    </source>
</evidence>
<keyword evidence="6" id="KW-0175">Coiled coil</keyword>
<dbReference type="EMBL" id="BAABME010011619">
    <property type="protein sequence ID" value="GAA0184044.1"/>
    <property type="molecule type" value="Genomic_DNA"/>
</dbReference>
<keyword evidence="3" id="KW-0238">DNA-binding</keyword>
<keyword evidence="11" id="KW-1185">Reference proteome</keyword>
<feature type="compositionally biased region" description="Basic and acidic residues" evidence="7">
    <location>
        <begin position="129"/>
        <end position="140"/>
    </location>
</feature>
<dbReference type="PANTHER" id="PTHR12802:SF140">
    <property type="entry name" value="SWI_SNF COMPLEX SUBUNIT SWI3A"/>
    <property type="match status" value="1"/>
</dbReference>
<feature type="coiled-coil region" evidence="6">
    <location>
        <begin position="495"/>
        <end position="551"/>
    </location>
</feature>
<dbReference type="Pfam" id="PF16495">
    <property type="entry name" value="SWIRM-assoc_1"/>
    <property type="match status" value="1"/>
</dbReference>
<gene>
    <name evidence="10" type="ORF">LIER_31356</name>
</gene>
<evidence type="ECO:0000256" key="3">
    <source>
        <dbReference type="ARBA" id="ARBA00023125"/>
    </source>
</evidence>
<dbReference type="AlphaFoldDB" id="A0AAV3RRE8"/>
<dbReference type="InterPro" id="IPR009057">
    <property type="entry name" value="Homeodomain-like_sf"/>
</dbReference>
<evidence type="ECO:0000313" key="11">
    <source>
        <dbReference type="Proteomes" id="UP001454036"/>
    </source>
</evidence>
<dbReference type="GO" id="GO:0003677">
    <property type="term" value="F:DNA binding"/>
    <property type="evidence" value="ECO:0007669"/>
    <property type="project" value="UniProtKB-KW"/>
</dbReference>
<evidence type="ECO:0000256" key="4">
    <source>
        <dbReference type="ARBA" id="ARBA00023163"/>
    </source>
</evidence>
<evidence type="ECO:0000256" key="1">
    <source>
        <dbReference type="ARBA" id="ARBA00022473"/>
    </source>
</evidence>
<feature type="compositionally biased region" description="Polar residues" evidence="7">
    <location>
        <begin position="439"/>
        <end position="458"/>
    </location>
</feature>
<dbReference type="Gene3D" id="1.10.10.10">
    <property type="entry name" value="Winged helix-like DNA-binding domain superfamily/Winged helix DNA-binding domain"/>
    <property type="match status" value="1"/>
</dbReference>
<feature type="region of interest" description="Disordered" evidence="7">
    <location>
        <begin position="323"/>
        <end position="382"/>
    </location>
</feature>
<comment type="caution">
    <text evidence="10">The sequence shown here is derived from an EMBL/GenBank/DDBJ whole genome shotgun (WGS) entry which is preliminary data.</text>
</comment>
<dbReference type="SUPFAM" id="SSF46689">
    <property type="entry name" value="Homeodomain-like"/>
    <property type="match status" value="2"/>
</dbReference>
<evidence type="ECO:0000256" key="6">
    <source>
        <dbReference type="SAM" id="Coils"/>
    </source>
</evidence>
<proteinExistence type="predicted"/>
<dbReference type="PROSITE" id="PS51293">
    <property type="entry name" value="SANT"/>
    <property type="match status" value="1"/>
</dbReference>
<dbReference type="InterPro" id="IPR001005">
    <property type="entry name" value="SANT/Myb"/>
</dbReference>
<dbReference type="CDD" id="cd00167">
    <property type="entry name" value="SANT"/>
    <property type="match status" value="1"/>
</dbReference>
<keyword evidence="5" id="KW-0539">Nucleus</keyword>
<feature type="region of interest" description="Disordered" evidence="7">
    <location>
        <begin position="116"/>
        <end position="140"/>
    </location>
</feature>
<reference evidence="10 11" key="1">
    <citation type="submission" date="2024-01" db="EMBL/GenBank/DDBJ databases">
        <title>The complete chloroplast genome sequence of Lithospermum erythrorhizon: insights into the phylogenetic relationship among Boraginaceae species and the maternal lineages of purple gromwells.</title>
        <authorList>
            <person name="Okada T."/>
            <person name="Watanabe K."/>
        </authorList>
    </citation>
    <scope>NUCLEOTIDE SEQUENCE [LARGE SCALE GENOMIC DNA]</scope>
</reference>
<dbReference type="InterPro" id="IPR017884">
    <property type="entry name" value="SANT_dom"/>
</dbReference>
<keyword evidence="4" id="KW-0804">Transcription</keyword>
<dbReference type="InterPro" id="IPR007526">
    <property type="entry name" value="SWIRM"/>
</dbReference>